<protein>
    <submittedName>
        <fullName evidence="3">GNAT family N-acetyltransferase</fullName>
    </submittedName>
</protein>
<reference evidence="2 4" key="1">
    <citation type="submission" date="2011-10" db="EMBL/GenBank/DDBJ databases">
        <title>Metabolic and evolutionary patterns in the extreme acidophile Ferroplasma acidiphilum.</title>
        <authorList>
            <person name="Golyshina O.V."/>
            <person name="Kozyavkin S.A."/>
            <person name="Tatusov R.L."/>
            <person name="Slesarev A.I."/>
            <person name="Golyshin P.N."/>
        </authorList>
    </citation>
    <scope>NUCLEOTIDE SEQUENCE [LARGE SCALE GENOMIC DNA]</scope>
    <source>
        <strain evidence="2">Berkeley</strain>
        <strain evidence="4">Y</strain>
    </source>
</reference>
<dbReference type="AlphaFoldDB" id="A0A1V0N671"/>
<accession>A0A1V0N671</accession>
<dbReference type="SUPFAM" id="SSF55729">
    <property type="entry name" value="Acyl-CoA N-acyltransferases (Nat)"/>
    <property type="match status" value="1"/>
</dbReference>
<dbReference type="Proteomes" id="UP000192050">
    <property type="component" value="Chromosome"/>
</dbReference>
<dbReference type="EMBL" id="JABGBP010000127">
    <property type="protein sequence ID" value="NOL59980.1"/>
    <property type="molecule type" value="Genomic_DNA"/>
</dbReference>
<dbReference type="KEGG" id="fai:FAD_1746"/>
<dbReference type="CDD" id="cd04301">
    <property type="entry name" value="NAT_SF"/>
    <property type="match status" value="1"/>
</dbReference>
<dbReference type="PROSITE" id="PS51186">
    <property type="entry name" value="GNAT"/>
    <property type="match status" value="1"/>
</dbReference>
<evidence type="ECO:0000259" key="1">
    <source>
        <dbReference type="PROSITE" id="PS51186"/>
    </source>
</evidence>
<feature type="domain" description="N-acetyltransferase" evidence="1">
    <location>
        <begin position="5"/>
        <end position="163"/>
    </location>
</feature>
<proteinExistence type="predicted"/>
<name>A0A1V0N671_9ARCH</name>
<dbReference type="RefSeq" id="WP_081143069.1">
    <property type="nucleotide sequence ID" value="NZ_CP015363.1"/>
</dbReference>
<dbReference type="GeneID" id="31677237"/>
<evidence type="ECO:0000313" key="3">
    <source>
        <dbReference type="EMBL" id="NOL59980.1"/>
    </source>
</evidence>
<sequence length="211" mass="24589">MIENIDVSEVKSDTEFKEAIEIYEEAFPEGEKRPVEDIKRNIEENNEKMFIARHNGDPVLFSMIWPVENTDFLFLDYIAVGKNYRGQGVGSIFLQKIFDISENVNYNHMIFEVENPEEGDNKKQRSERIKFYRRAGAKTMTGFKYFLPPRNGSKSQEMKLMMISRKNIGKVNGKRIQSTLSQIYTHIYNRSSNDKTLNGILDDIPENITLE</sequence>
<keyword evidence="4" id="KW-1185">Reference proteome</keyword>
<evidence type="ECO:0000313" key="4">
    <source>
        <dbReference type="Proteomes" id="UP000192050"/>
    </source>
</evidence>
<evidence type="ECO:0000313" key="2">
    <source>
        <dbReference type="EMBL" id="ARD85585.1"/>
    </source>
</evidence>
<dbReference type="Pfam" id="PF00583">
    <property type="entry name" value="Acetyltransf_1"/>
    <property type="match status" value="1"/>
</dbReference>
<dbReference type="InterPro" id="IPR016181">
    <property type="entry name" value="Acyl_CoA_acyltransferase"/>
</dbReference>
<dbReference type="EMBL" id="CP015363">
    <property type="protein sequence ID" value="ARD85585.1"/>
    <property type="molecule type" value="Genomic_DNA"/>
</dbReference>
<keyword evidence="3" id="KW-0808">Transferase</keyword>
<organism evidence="2 4">
    <name type="scientific">Ferroplasma acidiphilum</name>
    <dbReference type="NCBI Taxonomy" id="74969"/>
    <lineage>
        <taxon>Archaea</taxon>
        <taxon>Methanobacteriati</taxon>
        <taxon>Thermoplasmatota</taxon>
        <taxon>Thermoplasmata</taxon>
        <taxon>Thermoplasmatales</taxon>
        <taxon>Ferroplasmaceae</taxon>
        <taxon>Ferroplasma</taxon>
    </lineage>
</organism>
<dbReference type="Proteomes" id="UP000546917">
    <property type="component" value="Unassembled WGS sequence"/>
</dbReference>
<evidence type="ECO:0000313" key="5">
    <source>
        <dbReference type="Proteomes" id="UP000546917"/>
    </source>
</evidence>
<gene>
    <name evidence="2" type="ORF">FAD_1746</name>
    <name evidence="3" type="ORF">HLB00_03920</name>
</gene>
<dbReference type="Gene3D" id="3.40.630.30">
    <property type="match status" value="1"/>
</dbReference>
<dbReference type="InterPro" id="IPR000182">
    <property type="entry name" value="GNAT_dom"/>
</dbReference>
<reference evidence="3 5" key="2">
    <citation type="submission" date="2020-05" db="EMBL/GenBank/DDBJ databases">
        <authorList>
            <person name="Zhang R."/>
        </authorList>
    </citation>
    <scope>NUCLEOTIDE SEQUENCE [LARGE SCALE GENOMIC DNA]</scope>
    <source>
        <strain evidence="3 5">DSM 28986</strain>
    </source>
</reference>
<dbReference type="GO" id="GO:0016747">
    <property type="term" value="F:acyltransferase activity, transferring groups other than amino-acyl groups"/>
    <property type="evidence" value="ECO:0007669"/>
    <property type="project" value="InterPro"/>
</dbReference>